<proteinExistence type="predicted"/>
<dbReference type="RefSeq" id="WP_170197005.1">
    <property type="nucleotide sequence ID" value="NZ_JABBNB010000036.1"/>
</dbReference>
<dbReference type="GO" id="GO:0005886">
    <property type="term" value="C:plasma membrane"/>
    <property type="evidence" value="ECO:0007669"/>
    <property type="project" value="TreeGrafter"/>
</dbReference>
<dbReference type="InterPro" id="IPR000160">
    <property type="entry name" value="GGDEF_dom"/>
</dbReference>
<dbReference type="NCBIfam" id="TIGR00254">
    <property type="entry name" value="GGDEF"/>
    <property type="match status" value="1"/>
</dbReference>
<dbReference type="PANTHER" id="PTHR45138">
    <property type="entry name" value="REGULATORY COMPONENTS OF SENSORY TRANSDUCTION SYSTEM"/>
    <property type="match status" value="1"/>
</dbReference>
<feature type="domain" description="GGDEF" evidence="2">
    <location>
        <begin position="252"/>
        <end position="385"/>
    </location>
</feature>
<keyword evidence="4" id="KW-1185">Reference proteome</keyword>
<dbReference type="PROSITE" id="PS50887">
    <property type="entry name" value="GGDEF"/>
    <property type="match status" value="1"/>
</dbReference>
<evidence type="ECO:0000259" key="2">
    <source>
        <dbReference type="PROSITE" id="PS50887"/>
    </source>
</evidence>
<keyword evidence="1" id="KW-1133">Transmembrane helix</keyword>
<feature type="transmembrane region" description="Helical" evidence="1">
    <location>
        <begin position="36"/>
        <end position="55"/>
    </location>
</feature>
<dbReference type="Pfam" id="PF00990">
    <property type="entry name" value="GGDEF"/>
    <property type="match status" value="1"/>
</dbReference>
<dbReference type="FunFam" id="3.30.70.270:FF:000001">
    <property type="entry name" value="Diguanylate cyclase domain protein"/>
    <property type="match status" value="1"/>
</dbReference>
<protein>
    <submittedName>
        <fullName evidence="3">GGDEF domain-containing protein</fullName>
    </submittedName>
</protein>
<evidence type="ECO:0000313" key="4">
    <source>
        <dbReference type="Proteomes" id="UP000550729"/>
    </source>
</evidence>
<dbReference type="Gene3D" id="3.30.70.270">
    <property type="match status" value="1"/>
</dbReference>
<dbReference type="Proteomes" id="UP000550729">
    <property type="component" value="Unassembled WGS sequence"/>
</dbReference>
<keyword evidence="1" id="KW-0812">Transmembrane</keyword>
<sequence length="389" mass="41519">MALDSRTLWIAIAVAAMIIGSLLVSQSLLQRRERSALLWGVGMLIGALGSAFIGLRSQLPALVSITLANGLITLSWAVIAAGLRSFNAQPLRWAIVWAVPIAQMTVFEFASVVHDHIAARTAVGGVCFAGMIAWAVIDAARAQQQEKLLWRRGLIAVMVMWILTTAARIIASVFAHQSTDPSVNSVAQTVTALGLMALVVTTGVIVTLMSRERIDNWLAESAHRDFQTATYNRAGLFEVTAEILHKAHATSASNAVLLMDLDEFKSINDRFGHAAGDMVIVEFAQVAARELSANDVLARYGGEEFCAIVCGSTDIQAAAVAERIRQRFAAHPIVYGSTVINCTVSIGVSPLAHTDESLHAAIGAADLALYAAKSAGRNVVQVFAGSRFE</sequence>
<feature type="transmembrane region" description="Helical" evidence="1">
    <location>
        <begin position="117"/>
        <end position="137"/>
    </location>
</feature>
<dbReference type="GO" id="GO:1902201">
    <property type="term" value="P:negative regulation of bacterial-type flagellum-dependent cell motility"/>
    <property type="evidence" value="ECO:0007669"/>
    <property type="project" value="TreeGrafter"/>
</dbReference>
<dbReference type="CDD" id="cd01949">
    <property type="entry name" value="GGDEF"/>
    <property type="match status" value="1"/>
</dbReference>
<evidence type="ECO:0000313" key="3">
    <source>
        <dbReference type="EMBL" id="NMO04501.1"/>
    </source>
</evidence>
<dbReference type="InterPro" id="IPR043128">
    <property type="entry name" value="Rev_trsase/Diguanyl_cyclase"/>
</dbReference>
<dbReference type="GO" id="GO:0052621">
    <property type="term" value="F:diguanylate cyclase activity"/>
    <property type="evidence" value="ECO:0007669"/>
    <property type="project" value="TreeGrafter"/>
</dbReference>
<dbReference type="SMART" id="SM00267">
    <property type="entry name" value="GGDEF"/>
    <property type="match status" value="1"/>
</dbReference>
<gene>
    <name evidence="3" type="ORF">HH308_25100</name>
</gene>
<dbReference type="PANTHER" id="PTHR45138:SF9">
    <property type="entry name" value="DIGUANYLATE CYCLASE DGCM-RELATED"/>
    <property type="match status" value="1"/>
</dbReference>
<comment type="caution">
    <text evidence="3">The sequence shown here is derived from an EMBL/GenBank/DDBJ whole genome shotgun (WGS) entry which is preliminary data.</text>
</comment>
<feature type="transmembrane region" description="Helical" evidence="1">
    <location>
        <begin position="93"/>
        <end position="111"/>
    </location>
</feature>
<feature type="transmembrane region" description="Helical" evidence="1">
    <location>
        <begin position="149"/>
        <end position="174"/>
    </location>
</feature>
<dbReference type="InterPro" id="IPR050469">
    <property type="entry name" value="Diguanylate_Cyclase"/>
</dbReference>
<organism evidence="3 4">
    <name type="scientific">Gordonia asplenii</name>
    <dbReference type="NCBI Taxonomy" id="2725283"/>
    <lineage>
        <taxon>Bacteria</taxon>
        <taxon>Bacillati</taxon>
        <taxon>Actinomycetota</taxon>
        <taxon>Actinomycetes</taxon>
        <taxon>Mycobacteriales</taxon>
        <taxon>Gordoniaceae</taxon>
        <taxon>Gordonia</taxon>
    </lineage>
</organism>
<feature type="transmembrane region" description="Helical" evidence="1">
    <location>
        <begin position="6"/>
        <end position="24"/>
    </location>
</feature>
<dbReference type="GO" id="GO:0043709">
    <property type="term" value="P:cell adhesion involved in single-species biofilm formation"/>
    <property type="evidence" value="ECO:0007669"/>
    <property type="project" value="TreeGrafter"/>
</dbReference>
<name>A0A848L7Q2_9ACTN</name>
<reference evidence="3 4" key="1">
    <citation type="submission" date="2020-04" db="EMBL/GenBank/DDBJ databases">
        <title>Gordonia sp. nov. TBRC 11910.</title>
        <authorList>
            <person name="Suriyachadkun C."/>
        </authorList>
    </citation>
    <scope>NUCLEOTIDE SEQUENCE [LARGE SCALE GENOMIC DNA]</scope>
    <source>
        <strain evidence="3 4">TBRC 11910</strain>
    </source>
</reference>
<evidence type="ECO:0000256" key="1">
    <source>
        <dbReference type="SAM" id="Phobius"/>
    </source>
</evidence>
<dbReference type="InterPro" id="IPR029787">
    <property type="entry name" value="Nucleotide_cyclase"/>
</dbReference>
<accession>A0A848L7Q2</accession>
<dbReference type="SUPFAM" id="SSF55073">
    <property type="entry name" value="Nucleotide cyclase"/>
    <property type="match status" value="1"/>
</dbReference>
<dbReference type="AlphaFoldDB" id="A0A848L7Q2"/>
<dbReference type="EMBL" id="JABBNB010000036">
    <property type="protein sequence ID" value="NMO04501.1"/>
    <property type="molecule type" value="Genomic_DNA"/>
</dbReference>
<feature type="transmembrane region" description="Helical" evidence="1">
    <location>
        <begin position="61"/>
        <end position="81"/>
    </location>
</feature>
<keyword evidence="1" id="KW-0472">Membrane</keyword>
<feature type="transmembrane region" description="Helical" evidence="1">
    <location>
        <begin position="186"/>
        <end position="208"/>
    </location>
</feature>